<keyword evidence="2" id="KW-1185">Reference proteome</keyword>
<comment type="caution">
    <text evidence="1">The sequence shown here is derived from an EMBL/GenBank/DDBJ whole genome shotgun (WGS) entry which is preliminary data.</text>
</comment>
<dbReference type="STRING" id="1437059.A6A05_16355"/>
<dbReference type="PANTHER" id="PTHR30121:SF12">
    <property type="entry name" value="TYPE IV SECRETION SYSTEM PROTEIN CAGE"/>
    <property type="match status" value="1"/>
</dbReference>
<evidence type="ECO:0008006" key="3">
    <source>
        <dbReference type="Google" id="ProtNLM"/>
    </source>
</evidence>
<organism evidence="1 2">
    <name type="scientific">Magnetospirillum moscoviense</name>
    <dbReference type="NCBI Taxonomy" id="1437059"/>
    <lineage>
        <taxon>Bacteria</taxon>
        <taxon>Pseudomonadati</taxon>
        <taxon>Pseudomonadota</taxon>
        <taxon>Alphaproteobacteria</taxon>
        <taxon>Rhodospirillales</taxon>
        <taxon>Rhodospirillaceae</taxon>
        <taxon>Magnetospirillum</taxon>
    </lineage>
</organism>
<accession>A0A178MC79</accession>
<gene>
    <name evidence="1" type="ORF">A6A05_16355</name>
</gene>
<evidence type="ECO:0000313" key="2">
    <source>
        <dbReference type="Proteomes" id="UP000078543"/>
    </source>
</evidence>
<dbReference type="Gene3D" id="3.40.50.300">
    <property type="entry name" value="P-loop containing nucleotide triphosphate hydrolases"/>
    <property type="match status" value="1"/>
</dbReference>
<sequence>MSLWPLAIGMGSAAVAAGTLMVPAARRFAFGSVELDWLGNELELDRIEPDGFTVKTKSGSVMRGWRIGGMAYDTKPELEQAALHQGRSDFIHYCAARSVVPRFFGVKRRQESVYPATWPSPALAEIGEAEAERYRNAWALRWFMTLKASSLHQLEEADEKVGAILGRYQPVRLTRPADPLADCPLTGFLNFLVCGDLRDDLRAVSSNISANLQAASPVFDKETGLFTVHLPAPWLHRTIAIHEWPDLVSGHLLHELMAVEGEIEVSQVCVPLGQKIEALLLTRGANNPFASEQAIVECRAAGDLLAEGKTSRLATQAAITMRARSLDEIEKLTATIARILGNRRVTYSVQTKETPVMWFNRLPDREKLARPLKLFAENVAAIWPFESAPVGLTESQYGKGPVRSFTTGSGQPYAFQFQCRVAEKALGNFLVAAPAGVGKTSLMMHLLGGLAKFERVRSFIFDSKEGARYICEALGGLYQPFDKLALNPLDTEDTPINRQRLTLLIRSMLGDAGQADGIETILSHVVETAFQLPVEARTFNEIYPLTFPRLSEARTTFARWVTDDRERAGLYANTFNAARDSLSGLLDQSFMTGINMNEALDDPVLGPPVVAHIASAIERLAREGRTKGFAIFIDEAAKLLRNPAFCDLAAEMYREYRKFGGAVGMAFQDPGALHKSGIADAVIENTASFFFFPNPQGNPEAYEPFNLNDEQKAFIFGATEGRKVLLVKREAAVGFEESVILDVDLAPLGKPLRFYRSGPDAVRDLLAIQAKWGDQWPANI</sequence>
<dbReference type="InterPro" id="IPR051162">
    <property type="entry name" value="T4SS_component"/>
</dbReference>
<name>A0A178MC79_9PROT</name>
<dbReference type="PANTHER" id="PTHR30121">
    <property type="entry name" value="UNCHARACTERIZED PROTEIN YJGR-RELATED"/>
    <property type="match status" value="1"/>
</dbReference>
<dbReference type="RefSeq" id="WP_245644340.1">
    <property type="nucleotide sequence ID" value="NZ_LWQU01000177.1"/>
</dbReference>
<dbReference type="EMBL" id="LWQU01000177">
    <property type="protein sequence ID" value="OAN46163.1"/>
    <property type="molecule type" value="Genomic_DNA"/>
</dbReference>
<evidence type="ECO:0000313" key="1">
    <source>
        <dbReference type="EMBL" id="OAN46163.1"/>
    </source>
</evidence>
<protein>
    <recommendedName>
        <fullName evidence="3">Type IV secretion system protein VirB4</fullName>
    </recommendedName>
</protein>
<proteinExistence type="predicted"/>
<dbReference type="SUPFAM" id="SSF52540">
    <property type="entry name" value="P-loop containing nucleoside triphosphate hydrolases"/>
    <property type="match status" value="1"/>
</dbReference>
<dbReference type="InterPro" id="IPR027417">
    <property type="entry name" value="P-loop_NTPase"/>
</dbReference>
<dbReference type="Gene3D" id="1.10.8.730">
    <property type="match status" value="1"/>
</dbReference>
<dbReference type="AlphaFoldDB" id="A0A178MC79"/>
<reference evidence="1 2" key="1">
    <citation type="submission" date="2016-04" db="EMBL/GenBank/DDBJ databases">
        <title>Draft genome sequence of freshwater magnetotactic bacteria Magnetospirillum marisnigri SP-1 and Magnetospirillum moscoviense BB-1.</title>
        <authorList>
            <person name="Koziaeva V."/>
            <person name="Dziuba M.V."/>
            <person name="Ivanov T.M."/>
            <person name="Kuznetsov B."/>
            <person name="Grouzdev D.S."/>
        </authorList>
    </citation>
    <scope>NUCLEOTIDE SEQUENCE [LARGE SCALE GENOMIC DNA]</scope>
    <source>
        <strain evidence="1 2">BB-1</strain>
    </source>
</reference>
<dbReference type="Proteomes" id="UP000078543">
    <property type="component" value="Unassembled WGS sequence"/>
</dbReference>